<organism evidence="2 3">
    <name type="scientific">Rhizopus delemar</name>
    <dbReference type="NCBI Taxonomy" id="936053"/>
    <lineage>
        <taxon>Eukaryota</taxon>
        <taxon>Fungi</taxon>
        <taxon>Fungi incertae sedis</taxon>
        <taxon>Mucoromycota</taxon>
        <taxon>Mucoromycotina</taxon>
        <taxon>Mucoromycetes</taxon>
        <taxon>Mucorales</taxon>
        <taxon>Mucorineae</taxon>
        <taxon>Rhizopodaceae</taxon>
        <taxon>Rhizopus</taxon>
    </lineage>
</organism>
<reference evidence="2 3" key="1">
    <citation type="journal article" date="2020" name="Microb. Genom.">
        <title>Genetic diversity of clinical and environmental Mucorales isolates obtained from an investigation of mucormycosis cases among solid organ transplant recipients.</title>
        <authorList>
            <person name="Nguyen M.H."/>
            <person name="Kaul D."/>
            <person name="Muto C."/>
            <person name="Cheng S.J."/>
            <person name="Richter R.A."/>
            <person name="Bruno V.M."/>
            <person name="Liu G."/>
            <person name="Beyhan S."/>
            <person name="Sundermann A.J."/>
            <person name="Mounaud S."/>
            <person name="Pasculle A.W."/>
            <person name="Nierman W.C."/>
            <person name="Driscoll E."/>
            <person name="Cumbie R."/>
            <person name="Clancy C.J."/>
            <person name="Dupont C.L."/>
        </authorList>
    </citation>
    <scope>NUCLEOTIDE SEQUENCE [LARGE SCALE GENOMIC DNA]</scope>
    <source>
        <strain evidence="2 3">GL24</strain>
    </source>
</reference>
<gene>
    <name evidence="2" type="ORF">G6F50_018198</name>
</gene>
<dbReference type="EMBL" id="JAANIU010016221">
    <property type="protein sequence ID" value="KAG1529125.1"/>
    <property type="molecule type" value="Genomic_DNA"/>
</dbReference>
<dbReference type="AlphaFoldDB" id="A0A9P6XN56"/>
<accession>A0A9P6XN56</accession>
<feature type="compositionally biased region" description="Basic residues" evidence="1">
    <location>
        <begin position="83"/>
        <end position="92"/>
    </location>
</feature>
<evidence type="ECO:0000256" key="1">
    <source>
        <dbReference type="SAM" id="MobiDB-lite"/>
    </source>
</evidence>
<feature type="region of interest" description="Disordered" evidence="1">
    <location>
        <begin position="71"/>
        <end position="92"/>
    </location>
</feature>
<keyword evidence="3" id="KW-1185">Reference proteome</keyword>
<protein>
    <submittedName>
        <fullName evidence="2">Uncharacterized protein</fullName>
    </submittedName>
</protein>
<dbReference type="Proteomes" id="UP000740926">
    <property type="component" value="Unassembled WGS sequence"/>
</dbReference>
<sequence>MHLSDDRPVGARMRISADADFVDIGSVTYCNADVRHAAATSPRPTPRARIRSDRSRALRCAYDGPRRFAASAGRCARPSAPRSARHPRPHRN</sequence>
<evidence type="ECO:0000313" key="2">
    <source>
        <dbReference type="EMBL" id="KAG1529125.1"/>
    </source>
</evidence>
<evidence type="ECO:0000313" key="3">
    <source>
        <dbReference type="Proteomes" id="UP000740926"/>
    </source>
</evidence>
<name>A0A9P6XN56_9FUNG</name>
<feature type="compositionally biased region" description="Low complexity" evidence="1">
    <location>
        <begin position="71"/>
        <end position="82"/>
    </location>
</feature>
<proteinExistence type="predicted"/>
<comment type="caution">
    <text evidence="2">The sequence shown here is derived from an EMBL/GenBank/DDBJ whole genome shotgun (WGS) entry which is preliminary data.</text>
</comment>